<evidence type="ECO:0000256" key="1">
    <source>
        <dbReference type="SAM" id="MobiDB-lite"/>
    </source>
</evidence>
<feature type="region of interest" description="Disordered" evidence="1">
    <location>
        <begin position="308"/>
        <end position="330"/>
    </location>
</feature>
<proteinExistence type="predicted"/>
<accession>A0ABP8VYD8</accession>
<name>A0ABP8VYD8_9MICO</name>
<evidence type="ECO:0000313" key="3">
    <source>
        <dbReference type="Proteomes" id="UP001501295"/>
    </source>
</evidence>
<evidence type="ECO:0008006" key="4">
    <source>
        <dbReference type="Google" id="ProtNLM"/>
    </source>
</evidence>
<feature type="compositionally biased region" description="Low complexity" evidence="1">
    <location>
        <begin position="321"/>
        <end position="330"/>
    </location>
</feature>
<dbReference type="EMBL" id="BAABLM010000003">
    <property type="protein sequence ID" value="GAA4673638.1"/>
    <property type="molecule type" value="Genomic_DNA"/>
</dbReference>
<comment type="caution">
    <text evidence="2">The sequence shown here is derived from an EMBL/GenBank/DDBJ whole genome shotgun (WGS) entry which is preliminary data.</text>
</comment>
<dbReference type="RefSeq" id="WP_345375455.1">
    <property type="nucleotide sequence ID" value="NZ_BAABLM010000003.1"/>
</dbReference>
<protein>
    <recommendedName>
        <fullName evidence="4">Transcriptional regulator, AbiEi antitoxin, Type IV TA system</fullName>
    </recommendedName>
</protein>
<dbReference type="Proteomes" id="UP001501295">
    <property type="component" value="Unassembled WGS sequence"/>
</dbReference>
<organism evidence="2 3">
    <name type="scientific">Frondihabitans cladoniiphilus</name>
    <dbReference type="NCBI Taxonomy" id="715785"/>
    <lineage>
        <taxon>Bacteria</taxon>
        <taxon>Bacillati</taxon>
        <taxon>Actinomycetota</taxon>
        <taxon>Actinomycetes</taxon>
        <taxon>Micrococcales</taxon>
        <taxon>Microbacteriaceae</taxon>
        <taxon>Frondihabitans</taxon>
    </lineage>
</organism>
<gene>
    <name evidence="2" type="ORF">GCM10025780_17440</name>
</gene>
<keyword evidence="3" id="KW-1185">Reference proteome</keyword>
<evidence type="ECO:0000313" key="2">
    <source>
        <dbReference type="EMBL" id="GAA4673638.1"/>
    </source>
</evidence>
<sequence>MHTDPPASPIEGVFVSRGATDERALRTLHESGRIRRLRRGAYVDAAMWNAASRRERSILRIHAVIGSRGFADIVSHDSAAVLHGVSLLREPEEVHVLDPSARSTRRRNGLVLHAGSLTESDRLARPPFLVTTPRRTLVDVARSLPFRDGVAALDSALRTGLLERDSVRHEVESSGMRYGEGAVLRALAFADERAANPGESLSRVVIHELGFQAPTILQKEFRDRRGRIGFTDFWWEEAGIVGEFDGFAKYSKPEYLGALSPSQVVVREKARERRLEAHPEVSRVARWVWSDLMNPPRLFALLSEARVPRRAGQSEERRTAAARTAGEANR</sequence>
<reference evidence="3" key="1">
    <citation type="journal article" date="2019" name="Int. J. Syst. Evol. Microbiol.">
        <title>The Global Catalogue of Microorganisms (GCM) 10K type strain sequencing project: providing services to taxonomists for standard genome sequencing and annotation.</title>
        <authorList>
            <consortium name="The Broad Institute Genomics Platform"/>
            <consortium name="The Broad Institute Genome Sequencing Center for Infectious Disease"/>
            <person name="Wu L."/>
            <person name="Ma J."/>
        </authorList>
    </citation>
    <scope>NUCLEOTIDE SEQUENCE [LARGE SCALE GENOMIC DNA]</scope>
    <source>
        <strain evidence="3">JCM 18956</strain>
    </source>
</reference>